<dbReference type="AlphaFoldDB" id="A0AB35FEB1"/>
<evidence type="ECO:0000256" key="3">
    <source>
        <dbReference type="ARBA" id="ARBA00011973"/>
    </source>
</evidence>
<accession>A0AB35FEB1</accession>
<protein>
    <recommendedName>
        <fullName evidence="3">glucarate dehydratase</fullName>
        <ecNumber evidence="3">4.2.1.40</ecNumber>
    </recommendedName>
</protein>
<dbReference type="PANTHER" id="PTHR48080:SF4">
    <property type="entry name" value="GLUCARATE DEHYDRATASE"/>
    <property type="match status" value="1"/>
</dbReference>
<evidence type="ECO:0000256" key="1">
    <source>
        <dbReference type="ARBA" id="ARBA00001426"/>
    </source>
</evidence>
<gene>
    <name evidence="5" type="ORF">HFO74_14785</name>
</gene>
<dbReference type="SUPFAM" id="SSF54826">
    <property type="entry name" value="Enolase N-terminal domain-like"/>
    <property type="match status" value="1"/>
</dbReference>
<feature type="domain" description="Mandelate racemase/muconate lactonizing enzyme C-terminal" evidence="4">
    <location>
        <begin position="148"/>
        <end position="249"/>
    </location>
</feature>
<proteinExistence type="predicted"/>
<dbReference type="Gene3D" id="3.20.20.120">
    <property type="entry name" value="Enolase-like C-terminal domain"/>
    <property type="match status" value="1"/>
</dbReference>
<dbReference type="GO" id="GO:0008872">
    <property type="term" value="F:glucarate dehydratase activity"/>
    <property type="evidence" value="ECO:0007669"/>
    <property type="project" value="UniProtKB-EC"/>
</dbReference>
<dbReference type="InterPro" id="IPR029065">
    <property type="entry name" value="Enolase_C-like"/>
</dbReference>
<dbReference type="InterPro" id="IPR034593">
    <property type="entry name" value="DgoD-like"/>
</dbReference>
<dbReference type="Gene3D" id="3.30.390.10">
    <property type="entry name" value="Enolase-like, N-terminal domain"/>
    <property type="match status" value="1"/>
</dbReference>
<evidence type="ECO:0000259" key="4">
    <source>
        <dbReference type="SMART" id="SM00922"/>
    </source>
</evidence>
<dbReference type="SUPFAM" id="SSF51604">
    <property type="entry name" value="Enolase C-terminal domain-like"/>
    <property type="match status" value="1"/>
</dbReference>
<comment type="pathway">
    <text evidence="2">Carbohydrate acid metabolism; D-glucarate degradation; 2,5-dioxopentanoate from D-glucarate: step 1/2.</text>
</comment>
<evidence type="ECO:0000256" key="2">
    <source>
        <dbReference type="ARBA" id="ARBA00005183"/>
    </source>
</evidence>
<reference evidence="5" key="1">
    <citation type="submission" date="2020-04" db="EMBL/GenBank/DDBJ databases">
        <title>Global-level population genomics supports evidence of horizontal gene transfer on evolution of Rhizobia in Lentils.</title>
        <authorList>
            <person name="Gai Y."/>
            <person name="Cook D."/>
            <person name="Riely B."/>
        </authorList>
    </citation>
    <scope>NUCLEOTIDE SEQUENCE</scope>
    <source>
        <strain evidence="5">TLR9</strain>
    </source>
</reference>
<name>A0AB35FEB1_9HYPH</name>
<dbReference type="InterPro" id="IPR036849">
    <property type="entry name" value="Enolase-like_C_sf"/>
</dbReference>
<evidence type="ECO:0000313" key="5">
    <source>
        <dbReference type="EMBL" id="MBY3064687.1"/>
    </source>
</evidence>
<dbReference type="RefSeq" id="WP_221979240.1">
    <property type="nucleotide sequence ID" value="NZ_JAAXQQ010000004.1"/>
</dbReference>
<organism evidence="5 6">
    <name type="scientific">Rhizobium laguerreae</name>
    <dbReference type="NCBI Taxonomy" id="1076926"/>
    <lineage>
        <taxon>Bacteria</taxon>
        <taxon>Pseudomonadati</taxon>
        <taxon>Pseudomonadota</taxon>
        <taxon>Alphaproteobacteria</taxon>
        <taxon>Hyphomicrobiales</taxon>
        <taxon>Rhizobiaceae</taxon>
        <taxon>Rhizobium/Agrobacterium group</taxon>
        <taxon>Rhizobium</taxon>
    </lineage>
</organism>
<sequence length="385" mass="41880">MGVIEKIELIEFSYPVANVGPAENGFDTVYVPNVTAQMNAMAVRIQTADGCVGEYVGGLNLAFRQAAYLAPKLVGRNAFHRIEFYEESKRALRKFDKMGVGLLDIALWDWAGKRLNVSVANLIGSSRARIPVYASTYHGDRNGGLSSPEDFASFAEHCRDLGYRAFKMHGWGEGIVEEEVASVKLLGARVGQNMKLMLDPASHLRTFADALAVGKACDEAGFFWLEDPFRDTGVSQMAHKMLRERISTPLLIGEHVRGFENKSDFARSGASDFVRVNPDYDMGITGALKVGAMAESLGLDVEVHSSGPAHRHCVAAFRNTNFYELALVGPKCGSSKPPVYTCGYSDALEAIGEDGQMAVPTGIGLGVGYDWDFIRKNAKNTATFG</sequence>
<dbReference type="Proteomes" id="UP000758022">
    <property type="component" value="Unassembled WGS sequence"/>
</dbReference>
<dbReference type="EMBL" id="JAAXQQ010000004">
    <property type="protein sequence ID" value="MBY3064687.1"/>
    <property type="molecule type" value="Genomic_DNA"/>
</dbReference>
<dbReference type="InterPro" id="IPR013342">
    <property type="entry name" value="Mandelate_racemase_C"/>
</dbReference>
<comment type="catalytic activity">
    <reaction evidence="1">
        <text>D-glucarate = 5-dehydro-4-deoxy-D-glucarate + H2O</text>
        <dbReference type="Rhea" id="RHEA:14573"/>
        <dbReference type="ChEBI" id="CHEBI:15377"/>
        <dbReference type="ChEBI" id="CHEBI:30612"/>
        <dbReference type="ChEBI" id="CHEBI:42819"/>
        <dbReference type="EC" id="4.2.1.40"/>
    </reaction>
</comment>
<dbReference type="InterPro" id="IPR013341">
    <property type="entry name" value="Mandelate_racemase_N_dom"/>
</dbReference>
<dbReference type="Pfam" id="PF02746">
    <property type="entry name" value="MR_MLE_N"/>
    <property type="match status" value="1"/>
</dbReference>
<evidence type="ECO:0000313" key="6">
    <source>
        <dbReference type="Proteomes" id="UP000758022"/>
    </source>
</evidence>
<dbReference type="InterPro" id="IPR029017">
    <property type="entry name" value="Enolase-like_N"/>
</dbReference>
<dbReference type="EC" id="4.2.1.40" evidence="3"/>
<dbReference type="SMART" id="SM00922">
    <property type="entry name" value="MR_MLE"/>
    <property type="match status" value="1"/>
</dbReference>
<dbReference type="SFLD" id="SFLDS00001">
    <property type="entry name" value="Enolase"/>
    <property type="match status" value="1"/>
</dbReference>
<dbReference type="Pfam" id="PF13378">
    <property type="entry name" value="MR_MLE_C"/>
    <property type="match status" value="1"/>
</dbReference>
<dbReference type="PANTHER" id="PTHR48080">
    <property type="entry name" value="D-GALACTONATE DEHYDRATASE-RELATED"/>
    <property type="match status" value="1"/>
</dbReference>
<comment type="caution">
    <text evidence="5">The sequence shown here is derived from an EMBL/GenBank/DDBJ whole genome shotgun (WGS) entry which is preliminary data.</text>
</comment>